<comment type="caution">
    <text evidence="1">The sequence shown here is derived from an EMBL/GenBank/DDBJ whole genome shotgun (WGS) entry which is preliminary data.</text>
</comment>
<evidence type="ECO:0000313" key="2">
    <source>
        <dbReference type="Proteomes" id="UP000257109"/>
    </source>
</evidence>
<gene>
    <name evidence="1" type="ORF">CR513_04081</name>
</gene>
<accession>A0A371I8B9</accession>
<dbReference type="AlphaFoldDB" id="A0A371I8B9"/>
<dbReference type="EMBL" id="QJKJ01000671">
    <property type="protein sequence ID" value="RDY11282.1"/>
    <property type="molecule type" value="Genomic_DNA"/>
</dbReference>
<evidence type="ECO:0000313" key="1">
    <source>
        <dbReference type="EMBL" id="RDY11282.1"/>
    </source>
</evidence>
<protein>
    <submittedName>
        <fullName evidence="1">Uncharacterized protein</fullName>
    </submittedName>
</protein>
<feature type="non-terminal residue" evidence="1">
    <location>
        <position position="1"/>
    </location>
</feature>
<dbReference type="Proteomes" id="UP000257109">
    <property type="component" value="Unassembled WGS sequence"/>
</dbReference>
<reference evidence="1" key="1">
    <citation type="submission" date="2018-05" db="EMBL/GenBank/DDBJ databases">
        <title>Draft genome of Mucuna pruriens seed.</title>
        <authorList>
            <person name="Nnadi N.E."/>
            <person name="Vos R."/>
            <person name="Hasami M.H."/>
            <person name="Devisetty U.K."/>
            <person name="Aguiy J.C."/>
        </authorList>
    </citation>
    <scope>NUCLEOTIDE SEQUENCE [LARGE SCALE GENOMIC DNA]</scope>
    <source>
        <strain evidence="1">JCA_2017</strain>
    </source>
</reference>
<name>A0A371I8B9_MUCPR</name>
<proteinExistence type="predicted"/>
<keyword evidence="2" id="KW-1185">Reference proteome</keyword>
<organism evidence="1 2">
    <name type="scientific">Mucuna pruriens</name>
    <name type="common">Velvet bean</name>
    <name type="synonym">Dolichos pruriens</name>
    <dbReference type="NCBI Taxonomy" id="157652"/>
    <lineage>
        <taxon>Eukaryota</taxon>
        <taxon>Viridiplantae</taxon>
        <taxon>Streptophyta</taxon>
        <taxon>Embryophyta</taxon>
        <taxon>Tracheophyta</taxon>
        <taxon>Spermatophyta</taxon>
        <taxon>Magnoliopsida</taxon>
        <taxon>eudicotyledons</taxon>
        <taxon>Gunneridae</taxon>
        <taxon>Pentapetalae</taxon>
        <taxon>rosids</taxon>
        <taxon>fabids</taxon>
        <taxon>Fabales</taxon>
        <taxon>Fabaceae</taxon>
        <taxon>Papilionoideae</taxon>
        <taxon>50 kb inversion clade</taxon>
        <taxon>NPAAA clade</taxon>
        <taxon>indigoferoid/millettioid clade</taxon>
        <taxon>Phaseoleae</taxon>
        <taxon>Mucuna</taxon>
    </lineage>
</organism>
<sequence>MPMTRNQVASSTNEGEEDTLQKLLQAVASLQAYNDELLQKKSGRVAVPLACTQAFLGQPFTKEINGKPIPANFREVVVEPFDGTRDPTLIS</sequence>